<feature type="region of interest" description="Disordered" evidence="1">
    <location>
        <begin position="1"/>
        <end position="25"/>
    </location>
</feature>
<sequence length="65" mass="7197">MASKEGAGCFTRESQPKAKANNPSRFSPNATVFLYWGRLPQRACTDSTIAPYRFSHSLLTLCVCL</sequence>
<accession>A0A0E9V4T2</accession>
<evidence type="ECO:0000256" key="1">
    <source>
        <dbReference type="SAM" id="MobiDB-lite"/>
    </source>
</evidence>
<dbReference type="EMBL" id="GBXM01036349">
    <property type="protein sequence ID" value="JAH72228.1"/>
    <property type="molecule type" value="Transcribed_RNA"/>
</dbReference>
<organism evidence="2">
    <name type="scientific">Anguilla anguilla</name>
    <name type="common">European freshwater eel</name>
    <name type="synonym">Muraena anguilla</name>
    <dbReference type="NCBI Taxonomy" id="7936"/>
    <lineage>
        <taxon>Eukaryota</taxon>
        <taxon>Metazoa</taxon>
        <taxon>Chordata</taxon>
        <taxon>Craniata</taxon>
        <taxon>Vertebrata</taxon>
        <taxon>Euteleostomi</taxon>
        <taxon>Actinopterygii</taxon>
        <taxon>Neopterygii</taxon>
        <taxon>Teleostei</taxon>
        <taxon>Anguilliformes</taxon>
        <taxon>Anguillidae</taxon>
        <taxon>Anguilla</taxon>
    </lineage>
</organism>
<protein>
    <submittedName>
        <fullName evidence="2">Uncharacterized protein</fullName>
    </submittedName>
</protein>
<name>A0A0E9V4T2_ANGAN</name>
<reference evidence="2" key="2">
    <citation type="journal article" date="2015" name="Fish Shellfish Immunol.">
        <title>Early steps in the European eel (Anguilla anguilla)-Vibrio vulnificus interaction in the gills: Role of the RtxA13 toxin.</title>
        <authorList>
            <person name="Callol A."/>
            <person name="Pajuelo D."/>
            <person name="Ebbesson L."/>
            <person name="Teles M."/>
            <person name="MacKenzie S."/>
            <person name="Amaro C."/>
        </authorList>
    </citation>
    <scope>NUCLEOTIDE SEQUENCE</scope>
</reference>
<reference evidence="2" key="1">
    <citation type="submission" date="2014-11" db="EMBL/GenBank/DDBJ databases">
        <authorList>
            <person name="Amaro Gonzalez C."/>
        </authorList>
    </citation>
    <scope>NUCLEOTIDE SEQUENCE</scope>
</reference>
<proteinExistence type="predicted"/>
<dbReference type="AlphaFoldDB" id="A0A0E9V4T2"/>
<evidence type="ECO:0000313" key="2">
    <source>
        <dbReference type="EMBL" id="JAH72228.1"/>
    </source>
</evidence>